<dbReference type="InterPro" id="IPR013149">
    <property type="entry name" value="ADH-like_C"/>
</dbReference>
<dbReference type="InterPro" id="IPR011032">
    <property type="entry name" value="GroES-like_sf"/>
</dbReference>
<dbReference type="RefSeq" id="WP_104427691.1">
    <property type="nucleotide sequence ID" value="NZ_PTIZ01000002.1"/>
</dbReference>
<evidence type="ECO:0000256" key="2">
    <source>
        <dbReference type="ARBA" id="ARBA00023002"/>
    </source>
</evidence>
<dbReference type="EMBL" id="PTIZ01000002">
    <property type="protein sequence ID" value="PPK76908.1"/>
    <property type="molecule type" value="Genomic_DNA"/>
</dbReference>
<dbReference type="InterPro" id="IPR014189">
    <property type="entry name" value="Quinone_OxRdtase_PIG3"/>
</dbReference>
<reference evidence="4 5" key="1">
    <citation type="submission" date="2018-02" db="EMBL/GenBank/DDBJ databases">
        <title>Subsurface microbial communities from deep shales in Ohio and West Virginia, USA.</title>
        <authorList>
            <person name="Wrighton K."/>
        </authorList>
    </citation>
    <scope>NUCLEOTIDE SEQUENCE [LARGE SCALE GENOMIC DNA]</scope>
    <source>
        <strain evidence="4 5">OWC-DMM</strain>
    </source>
</reference>
<keyword evidence="2" id="KW-0560">Oxidoreductase</keyword>
<dbReference type="Pfam" id="PF00107">
    <property type="entry name" value="ADH_zinc_N"/>
    <property type="match status" value="1"/>
</dbReference>
<dbReference type="PANTHER" id="PTHR48106:SF8">
    <property type="entry name" value="OS02G0805600 PROTEIN"/>
    <property type="match status" value="1"/>
</dbReference>
<dbReference type="Pfam" id="PF08240">
    <property type="entry name" value="ADH_N"/>
    <property type="match status" value="1"/>
</dbReference>
<dbReference type="Gene3D" id="3.90.180.10">
    <property type="entry name" value="Medium-chain alcohol dehydrogenases, catalytic domain"/>
    <property type="match status" value="1"/>
</dbReference>
<dbReference type="SUPFAM" id="SSF50129">
    <property type="entry name" value="GroES-like"/>
    <property type="match status" value="1"/>
</dbReference>
<dbReference type="CDD" id="cd05276">
    <property type="entry name" value="p53_inducible_oxidoreductase"/>
    <property type="match status" value="1"/>
</dbReference>
<evidence type="ECO:0000256" key="1">
    <source>
        <dbReference type="ARBA" id="ARBA00022857"/>
    </source>
</evidence>
<evidence type="ECO:0000259" key="3">
    <source>
        <dbReference type="SMART" id="SM00829"/>
    </source>
</evidence>
<sequence length="327" mass="34946">MRIPEQMIAIEIENGVLKPAKRTIPTPSANQVLIKVAAAGVNRPDVMQRKGLYPPPPGASDIPGLEVAGTIIALGSDISHLHEGDRVCALVTGGGYAKYCLASAALCLPVPEGLSFTQAAALPETFFTVWSNVFDRAQLQPGETLLVHGGASGIGTTTIQLAKAFNAKVIVTTGSEAKCEFCLQLGADAAINYKEQDFVDEIKRLTDNKGVDVILDMIGGDYFPRNLKCMADDARLVQIAIQNGPKAEINLLPVMLKRLTITGSTLRARDDTFKAAIASKLLEKAWPLLASGQIKPVIHSTFALTDVAKAHQLMESSRHIGKIILTV</sequence>
<dbReference type="Proteomes" id="UP000240010">
    <property type="component" value="Unassembled WGS sequence"/>
</dbReference>
<comment type="caution">
    <text evidence="4">The sequence shown here is derived from an EMBL/GenBank/DDBJ whole genome shotgun (WGS) entry which is preliminary data.</text>
</comment>
<dbReference type="InterPro" id="IPR020843">
    <property type="entry name" value="ER"/>
</dbReference>
<gene>
    <name evidence="4" type="ORF">B0F87_10211</name>
</gene>
<protein>
    <submittedName>
        <fullName evidence="4">NADPH2:quinone reductase</fullName>
    </submittedName>
</protein>
<organism evidence="4 5">
    <name type="scientific">Methylobacter tundripaludum</name>
    <dbReference type="NCBI Taxonomy" id="173365"/>
    <lineage>
        <taxon>Bacteria</taxon>
        <taxon>Pseudomonadati</taxon>
        <taxon>Pseudomonadota</taxon>
        <taxon>Gammaproteobacteria</taxon>
        <taxon>Methylococcales</taxon>
        <taxon>Methylococcaceae</taxon>
        <taxon>Methylobacter</taxon>
    </lineage>
</organism>
<dbReference type="SUPFAM" id="SSF51735">
    <property type="entry name" value="NAD(P)-binding Rossmann-fold domains"/>
    <property type="match status" value="1"/>
</dbReference>
<dbReference type="InterPro" id="IPR036291">
    <property type="entry name" value="NAD(P)-bd_dom_sf"/>
</dbReference>
<proteinExistence type="predicted"/>
<dbReference type="AlphaFoldDB" id="A0A2S6HHG0"/>
<dbReference type="GO" id="GO:0070402">
    <property type="term" value="F:NADPH binding"/>
    <property type="evidence" value="ECO:0007669"/>
    <property type="project" value="TreeGrafter"/>
</dbReference>
<accession>A0A2S6HHG0</accession>
<dbReference type="NCBIfam" id="TIGR02824">
    <property type="entry name" value="quinone_pig3"/>
    <property type="match status" value="1"/>
</dbReference>
<name>A0A2S6HHG0_9GAMM</name>
<keyword evidence="1" id="KW-0521">NADP</keyword>
<dbReference type="SMART" id="SM00829">
    <property type="entry name" value="PKS_ER"/>
    <property type="match status" value="1"/>
</dbReference>
<dbReference type="GO" id="GO:0016651">
    <property type="term" value="F:oxidoreductase activity, acting on NAD(P)H"/>
    <property type="evidence" value="ECO:0007669"/>
    <property type="project" value="TreeGrafter"/>
</dbReference>
<dbReference type="PANTHER" id="PTHR48106">
    <property type="entry name" value="QUINONE OXIDOREDUCTASE PIG3-RELATED"/>
    <property type="match status" value="1"/>
</dbReference>
<evidence type="ECO:0000313" key="5">
    <source>
        <dbReference type="Proteomes" id="UP000240010"/>
    </source>
</evidence>
<feature type="domain" description="Enoyl reductase (ER)" evidence="3">
    <location>
        <begin position="15"/>
        <end position="325"/>
    </location>
</feature>
<dbReference type="Gene3D" id="3.40.50.720">
    <property type="entry name" value="NAD(P)-binding Rossmann-like Domain"/>
    <property type="match status" value="1"/>
</dbReference>
<dbReference type="InterPro" id="IPR013154">
    <property type="entry name" value="ADH-like_N"/>
</dbReference>
<evidence type="ECO:0000313" key="4">
    <source>
        <dbReference type="EMBL" id="PPK76908.1"/>
    </source>
</evidence>